<dbReference type="EMBL" id="LAZR01043153">
    <property type="protein sequence ID" value="KKL07771.1"/>
    <property type="molecule type" value="Genomic_DNA"/>
</dbReference>
<dbReference type="GO" id="GO:0016491">
    <property type="term" value="F:oxidoreductase activity"/>
    <property type="evidence" value="ECO:0007669"/>
    <property type="project" value="UniProtKB-KW"/>
</dbReference>
<gene>
    <name evidence="3" type="ORF">LCGC14_2582680</name>
</gene>
<comment type="caution">
    <text evidence="3">The sequence shown here is derived from an EMBL/GenBank/DDBJ whole genome shotgun (WGS) entry which is preliminary data.</text>
</comment>
<dbReference type="PROSITE" id="PS50974">
    <property type="entry name" value="ADOMET_ACTIVATION"/>
    <property type="match status" value="1"/>
</dbReference>
<dbReference type="InterPro" id="IPR039068">
    <property type="entry name" value="PqqC-like"/>
</dbReference>
<organism evidence="3">
    <name type="scientific">marine sediment metagenome</name>
    <dbReference type="NCBI Taxonomy" id="412755"/>
    <lineage>
        <taxon>unclassified sequences</taxon>
        <taxon>metagenomes</taxon>
        <taxon>ecological metagenomes</taxon>
    </lineage>
</organism>
<name>A0A0F9CQ36_9ZZZZ</name>
<dbReference type="AlphaFoldDB" id="A0A0F9CQ36"/>
<sequence>IMLSVVEKPMAIEKGLTAEEFVDQLEKECLDHPALNHSYLKKFEAGKVNKDQIKLFAEQYYCFSRHFSRYLAALVAITPDEASRAPLIKNLHEEYGGRQEENRDMDPELTHPAIFRRFLRSVGIDTSQDNLSAIKPLPETKLFVDKYLNIRFLNYIEAFGGMGLGTEYIVPKMYTYIREGCRKAGLSEDDVLFFSAHIELDVEHAEGIKDSLLPFVQTEDHQEILRFGALDFLDARTVLWDGLERASGL</sequence>
<feature type="domain" description="AdoMet activation" evidence="2">
    <location>
        <begin position="1"/>
        <end position="80"/>
    </location>
</feature>
<dbReference type="SMART" id="SM01236">
    <property type="entry name" value="Haem_oxygenase_2"/>
    <property type="match status" value="1"/>
</dbReference>
<evidence type="ECO:0000256" key="1">
    <source>
        <dbReference type="ARBA" id="ARBA00023002"/>
    </source>
</evidence>
<protein>
    <recommendedName>
        <fullName evidence="2">AdoMet activation domain-containing protein</fullName>
    </recommendedName>
</protein>
<dbReference type="Gene3D" id="1.20.910.10">
    <property type="entry name" value="Heme oxygenase-like"/>
    <property type="match status" value="1"/>
</dbReference>
<proteinExistence type="predicted"/>
<dbReference type="GO" id="GO:0008705">
    <property type="term" value="F:methionine synthase activity"/>
    <property type="evidence" value="ECO:0007669"/>
    <property type="project" value="InterPro"/>
</dbReference>
<dbReference type="PANTHER" id="PTHR40279">
    <property type="entry name" value="PQQC-LIKE PROTEIN"/>
    <property type="match status" value="1"/>
</dbReference>
<evidence type="ECO:0000259" key="2">
    <source>
        <dbReference type="PROSITE" id="PS50974"/>
    </source>
</evidence>
<dbReference type="PANTHER" id="PTHR40279:SF3">
    <property type="entry name" value="4-AMINOBENZOATE SYNTHASE"/>
    <property type="match status" value="1"/>
</dbReference>
<evidence type="ECO:0000313" key="3">
    <source>
        <dbReference type="EMBL" id="KKL07771.1"/>
    </source>
</evidence>
<accession>A0A0F9CQ36</accession>
<dbReference type="InterPro" id="IPR016084">
    <property type="entry name" value="Haem_Oase-like_multi-hlx"/>
</dbReference>
<dbReference type="InterPro" id="IPR004223">
    <property type="entry name" value="VitB12-dep_Met_synth_activ_dom"/>
</dbReference>
<dbReference type="SUPFAM" id="SSF48613">
    <property type="entry name" value="Heme oxygenase-like"/>
    <property type="match status" value="1"/>
</dbReference>
<keyword evidence="1" id="KW-0560">Oxidoreductase</keyword>
<feature type="non-terminal residue" evidence="3">
    <location>
        <position position="1"/>
    </location>
</feature>
<reference evidence="3" key="1">
    <citation type="journal article" date="2015" name="Nature">
        <title>Complex archaea that bridge the gap between prokaryotes and eukaryotes.</title>
        <authorList>
            <person name="Spang A."/>
            <person name="Saw J.H."/>
            <person name="Jorgensen S.L."/>
            <person name="Zaremba-Niedzwiedzka K."/>
            <person name="Martijn J."/>
            <person name="Lind A.E."/>
            <person name="van Eijk R."/>
            <person name="Schleper C."/>
            <person name="Guy L."/>
            <person name="Ettema T.J."/>
        </authorList>
    </citation>
    <scope>NUCLEOTIDE SEQUENCE</scope>
</reference>
<dbReference type="Pfam" id="PF14518">
    <property type="entry name" value="Haem_oxygenas_2"/>
    <property type="match status" value="1"/>
</dbReference>